<dbReference type="PRINTS" id="PR00853">
    <property type="entry name" value="XPGRADSUPER"/>
</dbReference>
<dbReference type="Pfam" id="PF00867">
    <property type="entry name" value="XPG_I"/>
    <property type="match status" value="1"/>
</dbReference>
<evidence type="ECO:0000256" key="9">
    <source>
        <dbReference type="PROSITE-ProRule" id="PRU00339"/>
    </source>
</evidence>
<dbReference type="SUPFAM" id="SSF88723">
    <property type="entry name" value="PIN domain-like"/>
    <property type="match status" value="1"/>
</dbReference>
<reference evidence="12 13" key="1">
    <citation type="journal article" date="2019" name="G3 (Bethesda)">
        <title>Sequencing of a Wild Apple (Malus baccata) Genome Unravels the Differences Between Cultivated and Wild Apple Species Regarding Disease Resistance and Cold Tolerance.</title>
        <authorList>
            <person name="Chen X."/>
        </authorList>
    </citation>
    <scope>NUCLEOTIDE SEQUENCE [LARGE SCALE GENOMIC DNA]</scope>
    <source>
        <strain evidence="13">cv. Shandingzi</strain>
        <tissue evidence="12">Leaves</tissue>
    </source>
</reference>
<dbReference type="FunFam" id="1.10.150.20:FF:000011">
    <property type="entry name" value="exonuclease 1"/>
    <property type="match status" value="1"/>
</dbReference>
<dbReference type="PANTHER" id="PTHR11081:SF8">
    <property type="entry name" value="EXONUCLEASE 1"/>
    <property type="match status" value="1"/>
</dbReference>
<dbReference type="Gene3D" id="1.10.150.20">
    <property type="entry name" value="5' to 3' exonuclease, C-terminal subdomain"/>
    <property type="match status" value="1"/>
</dbReference>
<feature type="domain" description="XPG-I" evidence="11">
    <location>
        <begin position="62"/>
        <end position="152"/>
    </location>
</feature>
<dbReference type="PROSITE" id="PS50005">
    <property type="entry name" value="TPR"/>
    <property type="match status" value="1"/>
</dbReference>
<dbReference type="Proteomes" id="UP000315295">
    <property type="component" value="Unassembled WGS sequence"/>
</dbReference>
<evidence type="ECO:0000259" key="11">
    <source>
        <dbReference type="SMART" id="SM00484"/>
    </source>
</evidence>
<comment type="function">
    <text evidence="10">5'-&gt;3' double-stranded DNA exonuclease which may also possess a cryptic 3'-&gt;5' double-stranded DNA exonuclease activity. Functions in DNA mismatch repair.</text>
</comment>
<organism evidence="12 13">
    <name type="scientific">Malus baccata</name>
    <name type="common">Siberian crab apple</name>
    <name type="synonym">Pyrus baccata</name>
    <dbReference type="NCBI Taxonomy" id="106549"/>
    <lineage>
        <taxon>Eukaryota</taxon>
        <taxon>Viridiplantae</taxon>
        <taxon>Streptophyta</taxon>
        <taxon>Embryophyta</taxon>
        <taxon>Tracheophyta</taxon>
        <taxon>Spermatophyta</taxon>
        <taxon>Magnoliopsida</taxon>
        <taxon>eudicotyledons</taxon>
        <taxon>Gunneridae</taxon>
        <taxon>Pentapetalae</taxon>
        <taxon>rosids</taxon>
        <taxon>fabids</taxon>
        <taxon>Rosales</taxon>
        <taxon>Rosaceae</taxon>
        <taxon>Amygdaloideae</taxon>
        <taxon>Maleae</taxon>
        <taxon>Malus</taxon>
    </lineage>
</organism>
<comment type="cofactor">
    <cofactor evidence="10">
        <name>Mg(2+)</name>
        <dbReference type="ChEBI" id="CHEBI:18420"/>
    </cofactor>
    <text evidence="10">Binds 2 magnesium ions per subunit. They probably participate in the reaction catalyzed by the enzyme. May bind an additional third magnesium ion after substrate binding.</text>
</comment>
<comment type="subcellular location">
    <subcellularLocation>
        <location evidence="1 10">Nucleus</location>
    </subcellularLocation>
</comment>
<keyword evidence="8 10" id="KW-0539">Nucleus</keyword>
<dbReference type="InterPro" id="IPR006086">
    <property type="entry name" value="XPG-I_dom"/>
</dbReference>
<dbReference type="SUPFAM" id="SSF47807">
    <property type="entry name" value="5' to 3' exonuclease, C-terminal subdomain"/>
    <property type="match status" value="1"/>
</dbReference>
<evidence type="ECO:0000256" key="4">
    <source>
        <dbReference type="ARBA" id="ARBA00022763"/>
    </source>
</evidence>
<evidence type="ECO:0000256" key="2">
    <source>
        <dbReference type="ARBA" id="ARBA00022722"/>
    </source>
</evidence>
<dbReference type="InterPro" id="IPR006084">
    <property type="entry name" value="XPG/Rad2"/>
</dbReference>
<dbReference type="CDD" id="cd09901">
    <property type="entry name" value="H3TH_FEN1-like"/>
    <property type="match status" value="1"/>
</dbReference>
<protein>
    <recommendedName>
        <fullName evidence="10">Exonuclease 1</fullName>
        <ecNumber evidence="10">3.1.-.-</ecNumber>
    </recommendedName>
</protein>
<evidence type="ECO:0000256" key="3">
    <source>
        <dbReference type="ARBA" id="ARBA00022723"/>
    </source>
</evidence>
<evidence type="ECO:0000256" key="6">
    <source>
        <dbReference type="ARBA" id="ARBA00022842"/>
    </source>
</evidence>
<keyword evidence="4 10" id="KW-0227">DNA damage</keyword>
<dbReference type="PANTHER" id="PTHR11081">
    <property type="entry name" value="FLAP ENDONUCLEASE FAMILY MEMBER"/>
    <property type="match status" value="1"/>
</dbReference>
<keyword evidence="10" id="KW-0238">DNA-binding</keyword>
<dbReference type="InterPro" id="IPR036279">
    <property type="entry name" value="5-3_exonuclease_C_sf"/>
</dbReference>
<dbReference type="EMBL" id="VIEB01000443">
    <property type="protein sequence ID" value="TQD90771.1"/>
    <property type="molecule type" value="Genomic_DNA"/>
</dbReference>
<dbReference type="Gene3D" id="3.40.50.1010">
    <property type="entry name" value="5'-nuclease"/>
    <property type="match status" value="1"/>
</dbReference>
<dbReference type="InterPro" id="IPR019734">
    <property type="entry name" value="TPR_rpt"/>
</dbReference>
<evidence type="ECO:0000256" key="10">
    <source>
        <dbReference type="RuleBase" id="RU910737"/>
    </source>
</evidence>
<dbReference type="GO" id="GO:0006281">
    <property type="term" value="P:DNA repair"/>
    <property type="evidence" value="ECO:0007669"/>
    <property type="project" value="UniProtKB-UniRule"/>
</dbReference>
<evidence type="ECO:0000256" key="5">
    <source>
        <dbReference type="ARBA" id="ARBA00022801"/>
    </source>
</evidence>
<dbReference type="SMART" id="SM00484">
    <property type="entry name" value="XPGI"/>
    <property type="match status" value="1"/>
</dbReference>
<keyword evidence="3 10" id="KW-0479">Metal-binding</keyword>
<dbReference type="GO" id="GO:0046872">
    <property type="term" value="F:metal ion binding"/>
    <property type="evidence" value="ECO:0007669"/>
    <property type="project" value="UniProtKB-UniRule"/>
</dbReference>
<sequence length="324" mass="35707">MAAMYLVRPPLSTSATGMRRKTNRDLAMAKYKEGDIRAATELFQRAVSVTPAMAHQLIQVLRSEKVEFVVAPYEADAQLAYLCSLEAEKGGIAAVITEDSDLVAYGCQAIVFKMDHYGNGEEIVLENVFNPGSHKPSFQNFDQELFTGMCVLAGCDFLPSVHGIGIAKAYALVAKYRNLDRALSALKSQKGRRMAEDYPKCFREAVAVFQHAQIYDADKKNVKHMKPIPQKLVQSLGGELDFLGPEMPSSVATAIAEGKLDPINMMAFDHFPASRHHPDPIKNRNSDQTQRTATAIVSAEVSCFVSFPSLKSQKDNARHTGKFC</sequence>
<evidence type="ECO:0000256" key="1">
    <source>
        <dbReference type="ARBA" id="ARBA00004123"/>
    </source>
</evidence>
<dbReference type="GO" id="GO:0003677">
    <property type="term" value="F:DNA binding"/>
    <property type="evidence" value="ECO:0007669"/>
    <property type="project" value="UniProtKB-UniRule"/>
</dbReference>
<dbReference type="InterPro" id="IPR029060">
    <property type="entry name" value="PIN-like_dom_sf"/>
</dbReference>
<keyword evidence="10" id="KW-0269">Exonuclease</keyword>
<proteinExistence type="inferred from homology"/>
<keyword evidence="2 10" id="KW-0540">Nuclease</keyword>
<evidence type="ECO:0000256" key="7">
    <source>
        <dbReference type="ARBA" id="ARBA00023204"/>
    </source>
</evidence>
<evidence type="ECO:0000313" key="13">
    <source>
        <dbReference type="Proteomes" id="UP000315295"/>
    </source>
</evidence>
<feature type="repeat" description="TPR" evidence="9">
    <location>
        <begin position="20"/>
        <end position="53"/>
    </location>
</feature>
<keyword evidence="5 10" id="KW-0378">Hydrolase</keyword>
<dbReference type="AlphaFoldDB" id="A0A540LW81"/>
<comment type="similarity">
    <text evidence="10">Belongs to the XPG/RAD2 endonuclease family. EXO1 subfamily.</text>
</comment>
<dbReference type="STRING" id="106549.A0A540LW81"/>
<dbReference type="EC" id="3.1.-.-" evidence="10"/>
<keyword evidence="6 10" id="KW-0460">Magnesium</keyword>
<name>A0A540LW81_MALBA</name>
<dbReference type="SMART" id="SM00279">
    <property type="entry name" value="HhH2"/>
    <property type="match status" value="1"/>
</dbReference>
<accession>A0A540LW81</accession>
<dbReference type="GO" id="GO:0035312">
    <property type="term" value="F:5'-3' DNA exonuclease activity"/>
    <property type="evidence" value="ECO:0007669"/>
    <property type="project" value="UniProtKB-UniRule"/>
</dbReference>
<evidence type="ECO:0000313" key="12">
    <source>
        <dbReference type="EMBL" id="TQD90771.1"/>
    </source>
</evidence>
<evidence type="ECO:0000256" key="8">
    <source>
        <dbReference type="ARBA" id="ARBA00023242"/>
    </source>
</evidence>
<dbReference type="GO" id="GO:0005634">
    <property type="term" value="C:nucleus"/>
    <property type="evidence" value="ECO:0007669"/>
    <property type="project" value="UniProtKB-SubCell"/>
</dbReference>
<dbReference type="InterPro" id="IPR008918">
    <property type="entry name" value="HhH2"/>
</dbReference>
<keyword evidence="10" id="KW-0267">Excision nuclease</keyword>
<comment type="caution">
    <text evidence="12">The sequence shown here is derived from an EMBL/GenBank/DDBJ whole genome shotgun (WGS) entry which is preliminary data.</text>
</comment>
<gene>
    <name evidence="12" type="ORF">C1H46_023703</name>
</gene>
<dbReference type="GO" id="GO:0017108">
    <property type="term" value="F:5'-flap endonuclease activity"/>
    <property type="evidence" value="ECO:0007669"/>
    <property type="project" value="TreeGrafter"/>
</dbReference>
<keyword evidence="9" id="KW-0802">TPR repeat</keyword>
<keyword evidence="13" id="KW-1185">Reference proteome</keyword>
<keyword evidence="10" id="KW-0228">DNA excision</keyword>
<keyword evidence="7 10" id="KW-0234">DNA repair</keyword>